<evidence type="ECO:0000313" key="3">
    <source>
        <dbReference type="Proteomes" id="UP000053352"/>
    </source>
</evidence>
<dbReference type="Gene3D" id="3.60.15.10">
    <property type="entry name" value="Ribonuclease Z/Hydroxyacylglutathione hydrolase-like"/>
    <property type="match status" value="1"/>
</dbReference>
<accession>A0A0V8RVS2</accession>
<dbReference type="SMART" id="SM00849">
    <property type="entry name" value="Lactamase_B"/>
    <property type="match status" value="1"/>
</dbReference>
<dbReference type="CDD" id="cd16272">
    <property type="entry name" value="RNaseZ_MBL-fold"/>
    <property type="match status" value="1"/>
</dbReference>
<reference evidence="2 3" key="1">
    <citation type="submission" date="2015-11" db="EMBL/GenBank/DDBJ databases">
        <title>Genome sequence of Pyrodictium occultum PL-19, a marine hyperthermophilic archaeon isolated from Volcano, Italy.</title>
        <authorList>
            <person name="Utturkar S."/>
            <person name="Huber H."/>
            <person name="Leptihn S."/>
            <person name="Brown S."/>
            <person name="Stetter K.O."/>
            <person name="Podar M."/>
        </authorList>
    </citation>
    <scope>NUCLEOTIDE SEQUENCE [LARGE SCALE GENOMIC DNA]</scope>
    <source>
        <strain evidence="2 3">PL-19</strain>
    </source>
</reference>
<dbReference type="STRING" id="2309.CF15_04960"/>
<dbReference type="PANTHER" id="PTHR46018:SF2">
    <property type="entry name" value="ZINC PHOSPHODIESTERASE ELAC PROTEIN 1"/>
    <property type="match status" value="1"/>
</dbReference>
<organism evidence="2 3">
    <name type="scientific">Pyrodictium occultum</name>
    <dbReference type="NCBI Taxonomy" id="2309"/>
    <lineage>
        <taxon>Archaea</taxon>
        <taxon>Thermoproteota</taxon>
        <taxon>Thermoprotei</taxon>
        <taxon>Desulfurococcales</taxon>
        <taxon>Pyrodictiaceae</taxon>
        <taxon>Pyrodictium</taxon>
    </lineage>
</organism>
<keyword evidence="3" id="KW-1185">Reference proteome</keyword>
<proteinExistence type="predicted"/>
<sequence length="249" mass="25816">MVFLGTGGSGAPPGRAENCILAEAGGVAVLLDAGPGCSQRLLEAGYTVCDISYVYISHLHLDHWSGLFDLAVQASEQACRPPALLAAGPVAAEAREVLLPRMPGSFREKARLEAVEPGGSLELGGLALEPVEARHTVPCYGALLREEGGAALYYSADTAPSRAVEEAAGKADLAAVEATMPSSLAEVAAATGHHTVEQALAHRRYMKPGSILALVHLTGSSLGELRERARRGKLPRGVLVPSDGLAARI</sequence>
<dbReference type="AlphaFoldDB" id="A0A0V8RVS2"/>
<comment type="caution">
    <text evidence="2">The sequence shown here is derived from an EMBL/GenBank/DDBJ whole genome shotgun (WGS) entry which is preliminary data.</text>
</comment>
<dbReference type="Pfam" id="PF12706">
    <property type="entry name" value="Lactamase_B_2"/>
    <property type="match status" value="1"/>
</dbReference>
<dbReference type="SUPFAM" id="SSF56281">
    <property type="entry name" value="Metallo-hydrolase/oxidoreductase"/>
    <property type="match status" value="1"/>
</dbReference>
<protein>
    <recommendedName>
        <fullName evidence="1">Metallo-beta-lactamase domain-containing protein</fullName>
    </recommendedName>
</protein>
<feature type="domain" description="Metallo-beta-lactamase" evidence="1">
    <location>
        <begin position="16"/>
        <end position="193"/>
    </location>
</feature>
<name>A0A0V8RVS2_PYROC</name>
<dbReference type="InterPro" id="IPR001279">
    <property type="entry name" value="Metallo-B-lactamas"/>
</dbReference>
<dbReference type="Proteomes" id="UP000053352">
    <property type="component" value="Unassembled WGS sequence"/>
</dbReference>
<dbReference type="GO" id="GO:0042781">
    <property type="term" value="F:3'-tRNA processing endoribonuclease activity"/>
    <property type="evidence" value="ECO:0007669"/>
    <property type="project" value="TreeGrafter"/>
</dbReference>
<evidence type="ECO:0000259" key="1">
    <source>
        <dbReference type="SMART" id="SM00849"/>
    </source>
</evidence>
<dbReference type="EMBL" id="LNTB01000001">
    <property type="protein sequence ID" value="KSW12120.1"/>
    <property type="molecule type" value="Genomic_DNA"/>
</dbReference>
<dbReference type="InterPro" id="IPR036866">
    <property type="entry name" value="RibonucZ/Hydroxyglut_hydro"/>
</dbReference>
<dbReference type="PANTHER" id="PTHR46018">
    <property type="entry name" value="ZINC PHOSPHODIESTERASE ELAC PROTEIN 1"/>
    <property type="match status" value="1"/>
</dbReference>
<gene>
    <name evidence="2" type="ORF">CF15_04960</name>
</gene>
<evidence type="ECO:0000313" key="2">
    <source>
        <dbReference type="EMBL" id="KSW12120.1"/>
    </source>
</evidence>